<keyword evidence="5" id="KW-1133">Transmembrane helix</keyword>
<keyword evidence="3" id="KW-1003">Cell membrane</keyword>
<comment type="subcellular location">
    <subcellularLocation>
        <location evidence="1">Cell membrane</location>
    </subcellularLocation>
</comment>
<keyword evidence="6" id="KW-0472">Membrane</keyword>
<evidence type="ECO:0000256" key="6">
    <source>
        <dbReference type="ARBA" id="ARBA00023136"/>
    </source>
</evidence>
<gene>
    <name evidence="7" type="ORF">GCM10010470_15650</name>
</gene>
<dbReference type="InterPro" id="IPR038468">
    <property type="entry name" value="MmpS_C"/>
</dbReference>
<keyword evidence="4" id="KW-0812">Transmembrane</keyword>
<evidence type="ECO:0000313" key="8">
    <source>
        <dbReference type="Proteomes" id="UP001500979"/>
    </source>
</evidence>
<evidence type="ECO:0000256" key="1">
    <source>
        <dbReference type="ARBA" id="ARBA00004236"/>
    </source>
</evidence>
<evidence type="ECO:0000256" key="5">
    <source>
        <dbReference type="ARBA" id="ARBA00022989"/>
    </source>
</evidence>
<name>A0ABN3V7X1_9PSEU</name>
<evidence type="ECO:0000256" key="2">
    <source>
        <dbReference type="ARBA" id="ARBA00007531"/>
    </source>
</evidence>
<reference evidence="7 8" key="1">
    <citation type="journal article" date="2019" name="Int. J. Syst. Evol. Microbiol.">
        <title>The Global Catalogue of Microorganisms (GCM) 10K type strain sequencing project: providing services to taxonomists for standard genome sequencing and annotation.</title>
        <authorList>
            <consortium name="The Broad Institute Genomics Platform"/>
            <consortium name="The Broad Institute Genome Sequencing Center for Infectious Disease"/>
            <person name="Wu L."/>
            <person name="Ma J."/>
        </authorList>
    </citation>
    <scope>NUCLEOTIDE SEQUENCE [LARGE SCALE GENOMIC DNA]</scope>
    <source>
        <strain evidence="7 8">JCM 9383</strain>
    </source>
</reference>
<proteinExistence type="inferred from homology"/>
<dbReference type="InterPro" id="IPR008693">
    <property type="entry name" value="MmpS"/>
</dbReference>
<protein>
    <recommendedName>
        <fullName evidence="9">MmpS family membrane protein</fullName>
    </recommendedName>
</protein>
<dbReference type="EMBL" id="BAAAUX010000007">
    <property type="protein sequence ID" value="GAA2782518.1"/>
    <property type="molecule type" value="Genomic_DNA"/>
</dbReference>
<comment type="caution">
    <text evidence="7">The sequence shown here is derived from an EMBL/GenBank/DDBJ whole genome shotgun (WGS) entry which is preliminary data.</text>
</comment>
<dbReference type="RefSeq" id="WP_344678780.1">
    <property type="nucleotide sequence ID" value="NZ_BAAAUX010000007.1"/>
</dbReference>
<keyword evidence="8" id="KW-1185">Reference proteome</keyword>
<evidence type="ECO:0008006" key="9">
    <source>
        <dbReference type="Google" id="ProtNLM"/>
    </source>
</evidence>
<comment type="similarity">
    <text evidence="2">Belongs to the MmpS family.</text>
</comment>
<evidence type="ECO:0000256" key="3">
    <source>
        <dbReference type="ARBA" id="ARBA00022475"/>
    </source>
</evidence>
<dbReference type="Pfam" id="PF05423">
    <property type="entry name" value="Mycobact_memb"/>
    <property type="match status" value="1"/>
</dbReference>
<dbReference type="Proteomes" id="UP001500979">
    <property type="component" value="Unassembled WGS sequence"/>
</dbReference>
<organism evidence="7 8">
    <name type="scientific">Saccharopolyspora taberi</name>
    <dbReference type="NCBI Taxonomy" id="60895"/>
    <lineage>
        <taxon>Bacteria</taxon>
        <taxon>Bacillati</taxon>
        <taxon>Actinomycetota</taxon>
        <taxon>Actinomycetes</taxon>
        <taxon>Pseudonocardiales</taxon>
        <taxon>Pseudonocardiaceae</taxon>
        <taxon>Saccharopolyspora</taxon>
    </lineage>
</organism>
<evidence type="ECO:0000256" key="4">
    <source>
        <dbReference type="ARBA" id="ARBA00022692"/>
    </source>
</evidence>
<dbReference type="Gene3D" id="2.60.40.2880">
    <property type="entry name" value="MmpS1-5, C-terminal soluble domain"/>
    <property type="match status" value="1"/>
</dbReference>
<sequence length="135" mass="14354">MSQAPRTQPKVAALVGAATLFALAAVGYSIFPRPAAEGVPDAARHVVYEVFGDGDVADITYTDDGGTHTAQEQNAPMPFRKEFRLEEAAFQVFTLSAQNAEEGPITCRITVDGEVIDETTSVGAWELALCSDSSM</sequence>
<evidence type="ECO:0000313" key="7">
    <source>
        <dbReference type="EMBL" id="GAA2782518.1"/>
    </source>
</evidence>
<accession>A0ABN3V7X1</accession>